<feature type="region of interest" description="Disordered" evidence="3">
    <location>
        <begin position="1206"/>
        <end position="1329"/>
    </location>
</feature>
<dbReference type="InterPro" id="IPR001680">
    <property type="entry name" value="WD40_rpt"/>
</dbReference>
<dbReference type="PROSITE" id="PS50082">
    <property type="entry name" value="WD_REPEATS_2"/>
    <property type="match status" value="2"/>
</dbReference>
<evidence type="ECO:0000313" key="6">
    <source>
        <dbReference type="Proteomes" id="UP000502823"/>
    </source>
</evidence>
<feature type="compositionally biased region" description="Polar residues" evidence="3">
    <location>
        <begin position="773"/>
        <end position="794"/>
    </location>
</feature>
<dbReference type="InterPro" id="IPR056162">
    <property type="entry name" value="WD40_MABP1-WDR62_2nd"/>
</dbReference>
<evidence type="ECO:0000256" key="1">
    <source>
        <dbReference type="PROSITE-ProRule" id="PRU00221"/>
    </source>
</evidence>
<feature type="repeat" description="WD" evidence="1">
    <location>
        <begin position="271"/>
        <end position="287"/>
    </location>
</feature>
<dbReference type="EMBL" id="BLKM01000824">
    <property type="protein sequence ID" value="GFG38837.1"/>
    <property type="molecule type" value="Genomic_DNA"/>
</dbReference>
<dbReference type="Proteomes" id="UP000502823">
    <property type="component" value="Unassembled WGS sequence"/>
</dbReference>
<dbReference type="SMART" id="SM00320">
    <property type="entry name" value="WD40"/>
    <property type="match status" value="9"/>
</dbReference>
<evidence type="ECO:0000256" key="2">
    <source>
        <dbReference type="SAM" id="Coils"/>
    </source>
</evidence>
<organism evidence="5 6">
    <name type="scientific">Coptotermes formosanus</name>
    <name type="common">Formosan subterranean termite</name>
    <dbReference type="NCBI Taxonomy" id="36987"/>
    <lineage>
        <taxon>Eukaryota</taxon>
        <taxon>Metazoa</taxon>
        <taxon>Ecdysozoa</taxon>
        <taxon>Arthropoda</taxon>
        <taxon>Hexapoda</taxon>
        <taxon>Insecta</taxon>
        <taxon>Pterygota</taxon>
        <taxon>Neoptera</taxon>
        <taxon>Polyneoptera</taxon>
        <taxon>Dictyoptera</taxon>
        <taxon>Blattodea</taxon>
        <taxon>Blattoidea</taxon>
        <taxon>Termitoidae</taxon>
        <taxon>Rhinotermitidae</taxon>
        <taxon>Coptotermes</taxon>
    </lineage>
</organism>
<feature type="compositionally biased region" description="Basic and acidic residues" evidence="3">
    <location>
        <begin position="795"/>
        <end position="804"/>
    </location>
</feature>
<feature type="compositionally biased region" description="Low complexity" evidence="3">
    <location>
        <begin position="1248"/>
        <end position="1271"/>
    </location>
</feature>
<dbReference type="InterPro" id="IPR011047">
    <property type="entry name" value="Quinoprotein_ADH-like_sf"/>
</dbReference>
<gene>
    <name evidence="5" type="ORF">Cfor_11268</name>
</gene>
<name>A0A6L2QAJ2_COPFO</name>
<evidence type="ECO:0000256" key="3">
    <source>
        <dbReference type="SAM" id="MobiDB-lite"/>
    </source>
</evidence>
<protein>
    <recommendedName>
        <fullName evidence="4">MABP1/WDR62 second WD40 domain-containing protein</fullName>
    </recommendedName>
</protein>
<dbReference type="PANTHER" id="PTHR45589">
    <property type="entry name" value="WD REPEAT DOMAIN 62, ISOFORM G"/>
    <property type="match status" value="1"/>
</dbReference>
<dbReference type="PANTHER" id="PTHR45589:SF1">
    <property type="entry name" value="WD REPEAT DOMAIN 62, ISOFORM G"/>
    <property type="match status" value="1"/>
</dbReference>
<reference evidence="6" key="1">
    <citation type="submission" date="2020-01" db="EMBL/GenBank/DDBJ databases">
        <title>Draft genome sequence of the Termite Coptotermes fromosanus.</title>
        <authorList>
            <person name="Itakura S."/>
            <person name="Yosikawa Y."/>
            <person name="Umezawa K."/>
        </authorList>
    </citation>
    <scope>NUCLEOTIDE SEQUENCE [LARGE SCALE GENOMIC DNA]</scope>
</reference>
<feature type="non-terminal residue" evidence="5">
    <location>
        <position position="1"/>
    </location>
</feature>
<feature type="compositionally biased region" description="Basic and acidic residues" evidence="3">
    <location>
        <begin position="717"/>
        <end position="730"/>
    </location>
</feature>
<keyword evidence="6" id="KW-1185">Reference proteome</keyword>
<feature type="compositionally biased region" description="Basic and acidic residues" evidence="3">
    <location>
        <begin position="812"/>
        <end position="822"/>
    </location>
</feature>
<dbReference type="GO" id="GO:0007099">
    <property type="term" value="P:centriole replication"/>
    <property type="evidence" value="ECO:0007669"/>
    <property type="project" value="TreeGrafter"/>
</dbReference>
<dbReference type="InterPro" id="IPR052779">
    <property type="entry name" value="WDR62"/>
</dbReference>
<dbReference type="GO" id="GO:0072686">
    <property type="term" value="C:mitotic spindle"/>
    <property type="evidence" value="ECO:0007669"/>
    <property type="project" value="TreeGrafter"/>
</dbReference>
<evidence type="ECO:0000313" key="5">
    <source>
        <dbReference type="EMBL" id="GFG38837.1"/>
    </source>
</evidence>
<dbReference type="Gene3D" id="2.130.10.10">
    <property type="entry name" value="YVTN repeat-like/Quinoprotein amine dehydrogenase"/>
    <property type="match status" value="4"/>
</dbReference>
<feature type="region of interest" description="Disordered" evidence="3">
    <location>
        <begin position="716"/>
        <end position="913"/>
    </location>
</feature>
<keyword evidence="1" id="KW-0853">WD repeat</keyword>
<dbReference type="SUPFAM" id="SSF50978">
    <property type="entry name" value="WD40 repeat-like"/>
    <property type="match status" value="1"/>
</dbReference>
<comment type="caution">
    <text evidence="5">The sequence shown here is derived from an EMBL/GenBank/DDBJ whole genome shotgun (WGS) entry which is preliminary data.</text>
</comment>
<sequence>AFSPSHKYVVSVGSQHDMIVNVWDWRANVKVASNKVSAKVKAVSFAENGNYFVTVGNRHVKFWYLEYSRSAKYKEPVPLMGRSAILGEQRNNYFCDVACGRGDMGDSTYAITKSGLLCEFNNRRLLDKWVELRTTSANCMTVGENFIFIGCAEGIVRCFSPSTLQFVTTLPRTHYLGVDVAQGLSISHMATHPNNAKYPDAVALAFDQRNMKLTCVYNDHSLYLWDVRDIKRVGKSHSFLFHSACIWGVEMFPPLEHEGGSTLPAMPPGSFVTCSSDDTIRVWNLESNLPPDNDTMYKRNIYSNELLKVLYVDPELTYLKDLDLSGAGSAEKTDSSYDGRNGVRSIRISPDGKHLASGDRAGNIRIHELQNLQELCRIEAHDAEVLCLEYSRHDTGHRLLASASRDRLIHVFDVDEEYNFVQTLDDHSSSITAVRFLNTHNQLQMVSCGADKSIIFRQLQATPGGTQCQFSRGHNIAGKTTLYDMEVDSGQKHILTACQDRNIRVYNVSSGKHSKTYKGSVGEDGSLIKVVLDSSGIYAATSCTDKTLCVYDYYSGECMATMFGHSELVTGLRFTNDCRRLVSASGDGCIFVWKVPHDMVVTMHARLAQQAARAGRRIVTQIPNGLHLDNEKFGPPPTDFLHPDAYSVEQPDYRFSVGQLPLWAKKQMADNISPPASLTNRHMDLPKGRWAQRLDAGGITVKSVYDSDSIIQVPLGQERRLDSDGSKDSSIDSGMELRNYGDIRRETTITSKQGAQDDPDFVPCPESYLELTNGPSTKQVSSSKVTLTRGSDGTDLTRNRHLTDDSSIGSYKYEDMESTEHDGDVEDYSEGEGESTEPEQGDRVMYYPPAEETGSDYTVNAMDVEELRRSQRRMKKNHHPEQLTDLPLVSVPASVSGSQESDEDDDEVSTPSADTAERNLLSMLSVSSTESLDLVGQREKYLKNTFESLSGAEQDTAKDAAGTSISSQFLVRANQGGLLSSAAPRNVAVIKAAKQTRVDDETSKKREELQRRIEETRRKLQSVGYRSNLKSSQSITDLSQIPRKDGRVAHVANHAHRYTPAGADSVDGTRASDSGGLRRACSLSDLVNAPPQKPLHAAPIQVSGKVTSKGTAAGSRTLPRHGLKASTSSLTVNSSMIRSTSMGMLNQSDSESDLSLAQRLNTTAASRVNCWMRPTISSQNKVTSLGGSKNVTNQNARRRGLTAAYSSVNLSQAGNNSNNEDSSSEETSPVSGKPSVRPRSTSIDRSHSGAPSSLPSSGSHPQPQPRRPGGSSLHGRYGSDRDLSRPAPQRITTGGRQYGSKPVPASRQNQLERSPQELPVKDTDQPPVENSITKSLVSQQLCSSVADQLTRTADSVVQLYKRLALEDDQTDHREMLRGLEEAISEAQRTLRHVVAAGGTGAVAAESSVASKLQDIVASSGQGDQANMVAMMQQYSDMLLTMVQQRMGNSVASNSQKPS</sequence>
<feature type="repeat" description="WD" evidence="1">
    <location>
        <begin position="562"/>
        <end position="595"/>
    </location>
</feature>
<feature type="domain" description="MABP1/WDR62 second WD40" evidence="4">
    <location>
        <begin position="246"/>
        <end position="595"/>
    </location>
</feature>
<evidence type="ECO:0000259" key="4">
    <source>
        <dbReference type="Pfam" id="PF24782"/>
    </source>
</evidence>
<feature type="compositionally biased region" description="Acidic residues" evidence="3">
    <location>
        <begin position="823"/>
        <end position="839"/>
    </location>
</feature>
<feature type="coiled-coil region" evidence="2">
    <location>
        <begin position="999"/>
        <end position="1026"/>
    </location>
</feature>
<dbReference type="OrthoDB" id="6154712at2759"/>
<dbReference type="InterPro" id="IPR036322">
    <property type="entry name" value="WD40_repeat_dom_sf"/>
</dbReference>
<dbReference type="SUPFAM" id="SSF50998">
    <property type="entry name" value="Quinoprotein alcohol dehydrogenase-like"/>
    <property type="match status" value="1"/>
</dbReference>
<dbReference type="PROSITE" id="PS50294">
    <property type="entry name" value="WD_REPEATS_REGION"/>
    <property type="match status" value="1"/>
</dbReference>
<dbReference type="InterPro" id="IPR015943">
    <property type="entry name" value="WD40/YVTN_repeat-like_dom_sf"/>
</dbReference>
<proteinExistence type="predicted"/>
<feature type="region of interest" description="Disordered" evidence="3">
    <location>
        <begin position="1088"/>
        <end position="1130"/>
    </location>
</feature>
<accession>A0A6L2QAJ2</accession>
<keyword evidence="2" id="KW-0175">Coiled coil</keyword>
<dbReference type="Pfam" id="PF24782">
    <property type="entry name" value="WD40_MABP1-WDR62_2nd"/>
    <property type="match status" value="1"/>
</dbReference>
<dbReference type="InParanoid" id="A0A6L2QAJ2"/>